<evidence type="ECO:0000313" key="2">
    <source>
        <dbReference type="EMBL" id="UJF32231.1"/>
    </source>
</evidence>
<organism evidence="2 3">
    <name type="scientific">Paenibacillus hexagrammi</name>
    <dbReference type="NCBI Taxonomy" id="2908839"/>
    <lineage>
        <taxon>Bacteria</taxon>
        <taxon>Bacillati</taxon>
        <taxon>Bacillota</taxon>
        <taxon>Bacilli</taxon>
        <taxon>Bacillales</taxon>
        <taxon>Paenibacillaceae</taxon>
        <taxon>Paenibacillus</taxon>
    </lineage>
</organism>
<keyword evidence="3" id="KW-1185">Reference proteome</keyword>
<feature type="domain" description="Knr4/Smi1-like" evidence="1">
    <location>
        <begin position="47"/>
        <end position="161"/>
    </location>
</feature>
<dbReference type="Gene3D" id="3.40.1580.10">
    <property type="entry name" value="SMI1/KNR4-like"/>
    <property type="match status" value="1"/>
</dbReference>
<dbReference type="SMART" id="SM00860">
    <property type="entry name" value="SMI1_KNR4"/>
    <property type="match status" value="1"/>
</dbReference>
<name>A0ABY3SE92_9BACL</name>
<dbReference type="SUPFAM" id="SSF160631">
    <property type="entry name" value="SMI1/KNR4-like"/>
    <property type="match status" value="1"/>
</dbReference>
<dbReference type="RefSeq" id="WP_235118575.1">
    <property type="nucleotide sequence ID" value="NZ_CP090978.1"/>
</dbReference>
<dbReference type="Pfam" id="PF09346">
    <property type="entry name" value="SMI1_KNR4"/>
    <property type="match status" value="1"/>
</dbReference>
<sequence>MTTLNAKSIIENTLSTLHKRIDNYDGTLLVQRTNGYLGECRFQFHEPANQIDFNHFEEQTNWCLPSGVRAFYEIHNGASLFMQENAVQFDILSLNGIVNNYWDFIPEHWYPVASHCDGDTLLVDSNLVKQGQNNCLIWFECGGTLEHAIHLPIPFEVWFDRFIISQGDHFWLWGTHRFYE</sequence>
<evidence type="ECO:0000313" key="3">
    <source>
        <dbReference type="Proteomes" id="UP001649230"/>
    </source>
</evidence>
<gene>
    <name evidence="2" type="ORF">L0M14_21275</name>
</gene>
<dbReference type="EMBL" id="CP090978">
    <property type="protein sequence ID" value="UJF32231.1"/>
    <property type="molecule type" value="Genomic_DNA"/>
</dbReference>
<proteinExistence type="predicted"/>
<reference evidence="2 3" key="1">
    <citation type="journal article" date="2024" name="Int. J. Syst. Evol. Microbiol.">
        <title>Paenibacillus hexagrammi sp. nov., a novel bacterium isolated from the gut content of Hexagrammos agrammus.</title>
        <authorList>
            <person name="Jung H.K."/>
            <person name="Kim D.G."/>
            <person name="Zin H."/>
            <person name="Park J."/>
            <person name="Jung H."/>
            <person name="Kim Y.O."/>
            <person name="Kong H.J."/>
            <person name="Kim J.W."/>
            <person name="Kim Y.S."/>
        </authorList>
    </citation>
    <scope>NUCLEOTIDE SEQUENCE [LARGE SCALE GENOMIC DNA]</scope>
    <source>
        <strain evidence="2 3">YPD9-1</strain>
    </source>
</reference>
<evidence type="ECO:0000259" key="1">
    <source>
        <dbReference type="SMART" id="SM00860"/>
    </source>
</evidence>
<dbReference type="InterPro" id="IPR018958">
    <property type="entry name" value="Knr4/Smi1-like_dom"/>
</dbReference>
<accession>A0ABY3SE92</accession>
<protein>
    <submittedName>
        <fullName evidence="2">SMI1/KNR4 family protein</fullName>
    </submittedName>
</protein>
<dbReference type="InterPro" id="IPR037883">
    <property type="entry name" value="Knr4/Smi1-like_sf"/>
</dbReference>
<dbReference type="Proteomes" id="UP001649230">
    <property type="component" value="Chromosome"/>
</dbReference>